<dbReference type="GO" id="GO:0140326">
    <property type="term" value="F:ATPase-coupled intramembrane lipid transporter activity"/>
    <property type="evidence" value="ECO:0007669"/>
    <property type="project" value="TreeGrafter"/>
</dbReference>
<accession>A0A5E4CFK9</accession>
<keyword evidence="2" id="KW-0472">Membrane</keyword>
<reference evidence="3" key="1">
    <citation type="submission" date="2019-04" db="EMBL/GenBank/DDBJ databases">
        <authorList>
            <person name="Alioto T."/>
            <person name="Alioto T."/>
        </authorList>
    </citation>
    <scope>NUCLEOTIDE SEQUENCE [LARGE SCALE GENOMIC DNA]</scope>
</reference>
<sequence length="65" mass="7611">GANLYFLFLVILNWVPSLEVFHREITMLPLAIVVLIIMVKDGMEDLKRHRFDREINHSSVRIYAG</sequence>
<evidence type="ECO:0000313" key="3">
    <source>
        <dbReference type="EMBL" id="VTJ80575.1"/>
    </source>
</evidence>
<feature type="non-terminal residue" evidence="3">
    <location>
        <position position="1"/>
    </location>
</feature>
<dbReference type="PANTHER" id="PTHR24092">
    <property type="entry name" value="PROBABLE PHOSPHOLIPID-TRANSPORTING ATPASE"/>
    <property type="match status" value="1"/>
</dbReference>
<dbReference type="SUPFAM" id="SSF81665">
    <property type="entry name" value="Calcium ATPase, transmembrane domain M"/>
    <property type="match status" value="1"/>
</dbReference>
<dbReference type="GO" id="GO:0005886">
    <property type="term" value="C:plasma membrane"/>
    <property type="evidence" value="ECO:0007669"/>
    <property type="project" value="TreeGrafter"/>
</dbReference>
<evidence type="ECO:0000313" key="4">
    <source>
        <dbReference type="Proteomes" id="UP000335636"/>
    </source>
</evidence>
<keyword evidence="4" id="KW-1185">Reference proteome</keyword>
<comment type="subcellular location">
    <subcellularLocation>
        <location evidence="1">Membrane</location>
        <topology evidence="1">Multi-pass membrane protein</topology>
    </subcellularLocation>
</comment>
<feature type="transmembrane region" description="Helical" evidence="2">
    <location>
        <begin position="20"/>
        <end position="39"/>
    </location>
</feature>
<dbReference type="PANTHER" id="PTHR24092:SF79">
    <property type="entry name" value="PHOSPHOLIPID-TRANSPORTING ATPASE VB"/>
    <property type="match status" value="1"/>
</dbReference>
<dbReference type="InterPro" id="IPR023298">
    <property type="entry name" value="ATPase_P-typ_TM_dom_sf"/>
</dbReference>
<dbReference type="EMBL" id="CABDUW010001317">
    <property type="protein sequence ID" value="VTJ80575.1"/>
    <property type="molecule type" value="Genomic_DNA"/>
</dbReference>
<organism evidence="3 4">
    <name type="scientific">Marmota monax</name>
    <name type="common">Woodchuck</name>
    <dbReference type="NCBI Taxonomy" id="9995"/>
    <lineage>
        <taxon>Eukaryota</taxon>
        <taxon>Metazoa</taxon>
        <taxon>Chordata</taxon>
        <taxon>Craniata</taxon>
        <taxon>Vertebrata</taxon>
        <taxon>Euteleostomi</taxon>
        <taxon>Mammalia</taxon>
        <taxon>Eutheria</taxon>
        <taxon>Euarchontoglires</taxon>
        <taxon>Glires</taxon>
        <taxon>Rodentia</taxon>
        <taxon>Sciuromorpha</taxon>
        <taxon>Sciuridae</taxon>
        <taxon>Xerinae</taxon>
        <taxon>Marmotini</taxon>
        <taxon>Marmota</taxon>
    </lineage>
</organism>
<name>A0A5E4CFK9_MARMO</name>
<comment type="caution">
    <text evidence="3">The sequence shown here is derived from an EMBL/GenBank/DDBJ whole genome shotgun (WGS) entry which is preliminary data.</text>
</comment>
<evidence type="ECO:0008006" key="5">
    <source>
        <dbReference type="Google" id="ProtNLM"/>
    </source>
</evidence>
<dbReference type="AlphaFoldDB" id="A0A5E4CFK9"/>
<dbReference type="Proteomes" id="UP000335636">
    <property type="component" value="Unassembled WGS sequence"/>
</dbReference>
<gene>
    <name evidence="3" type="ORF">MONAX_5E038301</name>
</gene>
<protein>
    <recommendedName>
        <fullName evidence="5">P-type ATPase N-terminal domain-containing protein</fullName>
    </recommendedName>
</protein>
<dbReference type="GO" id="GO:0045332">
    <property type="term" value="P:phospholipid translocation"/>
    <property type="evidence" value="ECO:0007669"/>
    <property type="project" value="TreeGrafter"/>
</dbReference>
<proteinExistence type="predicted"/>
<evidence type="ECO:0000256" key="1">
    <source>
        <dbReference type="ARBA" id="ARBA00004141"/>
    </source>
</evidence>
<evidence type="ECO:0000256" key="2">
    <source>
        <dbReference type="SAM" id="Phobius"/>
    </source>
</evidence>
<keyword evidence="2" id="KW-1133">Transmembrane helix</keyword>
<keyword evidence="2" id="KW-0812">Transmembrane</keyword>